<dbReference type="EMBL" id="HBIM01004356">
    <property type="protein sequence ID" value="CAE0405747.1"/>
    <property type="molecule type" value="Transcribed_RNA"/>
</dbReference>
<protein>
    <recommendedName>
        <fullName evidence="4">Sulfotransferase domain-containing protein</fullName>
    </recommendedName>
</protein>
<sequence length="369" mass="41673">MSLSISKKWVFAALGLFVVSTLRWDSKTLTGPVTARSAYENVHNTMEITELTKALPEPQEQSTRMTSPDDRFHCADSLTEAIGKLPPVFIFMPAKAGGSSIKHFARRCYEDATGVKIPPIDNFVNRKAHYLKYLLNDLQVPKVTASHLYSPTPLEESVRYSSRDTVFIYIYRKETDRLMSGIRQMASHTCTDNPQLYKSRFGEPIETRQEAFGANITRINNTKTCTLNEESFVTRVIQKRAHEVGFSVPSQLTCNVWSELEETGPDRFFFVHYSALDEVQATLASHYCPNVGPIRTNVAGVKPERYMLRMRNQSLVDLDDWIEAKKDHIEFALQMSGGGGGAGSCKRKTRVVEDNIFGCDSGILQWIPR</sequence>
<dbReference type="AlphaFoldDB" id="A0A6S8IUQ6"/>
<feature type="signal peptide" evidence="1">
    <location>
        <begin position="1"/>
        <end position="21"/>
    </location>
</feature>
<organism evidence="2">
    <name type="scientific">Amphora coffeiformis</name>
    <dbReference type="NCBI Taxonomy" id="265554"/>
    <lineage>
        <taxon>Eukaryota</taxon>
        <taxon>Sar</taxon>
        <taxon>Stramenopiles</taxon>
        <taxon>Ochrophyta</taxon>
        <taxon>Bacillariophyta</taxon>
        <taxon>Bacillariophyceae</taxon>
        <taxon>Bacillariophycidae</taxon>
        <taxon>Thalassiophysales</taxon>
        <taxon>Catenulaceae</taxon>
        <taxon>Amphora</taxon>
    </lineage>
</organism>
<reference evidence="2" key="1">
    <citation type="submission" date="2021-01" db="EMBL/GenBank/DDBJ databases">
        <authorList>
            <person name="Corre E."/>
            <person name="Pelletier E."/>
            <person name="Niang G."/>
            <person name="Scheremetjew M."/>
            <person name="Finn R."/>
            <person name="Kale V."/>
            <person name="Holt S."/>
            <person name="Cochrane G."/>
            <person name="Meng A."/>
            <person name="Brown T."/>
            <person name="Cohen L."/>
        </authorList>
    </citation>
    <scope>NUCLEOTIDE SEQUENCE</scope>
    <source>
        <strain evidence="2">CCMP127</strain>
    </source>
</reference>
<evidence type="ECO:0000313" key="3">
    <source>
        <dbReference type="EMBL" id="CAE0405747.1"/>
    </source>
</evidence>
<evidence type="ECO:0000313" key="2">
    <source>
        <dbReference type="EMBL" id="CAE0405745.1"/>
    </source>
</evidence>
<name>A0A6S8IUQ6_9STRA</name>
<evidence type="ECO:0000256" key="1">
    <source>
        <dbReference type="SAM" id="SignalP"/>
    </source>
</evidence>
<proteinExistence type="predicted"/>
<feature type="chain" id="PRO_5036191402" description="Sulfotransferase domain-containing protein" evidence="1">
    <location>
        <begin position="22"/>
        <end position="369"/>
    </location>
</feature>
<keyword evidence="1" id="KW-0732">Signal</keyword>
<evidence type="ECO:0008006" key="4">
    <source>
        <dbReference type="Google" id="ProtNLM"/>
    </source>
</evidence>
<dbReference type="EMBL" id="HBIM01004355">
    <property type="protein sequence ID" value="CAE0405745.1"/>
    <property type="molecule type" value="Transcribed_RNA"/>
</dbReference>
<accession>A0A6S8IUQ6</accession>
<gene>
    <name evidence="2" type="ORF">ACOF00016_LOCUS3724</name>
    <name evidence="3" type="ORF">ACOF00016_LOCUS3725</name>
</gene>